<feature type="signal peptide" evidence="3">
    <location>
        <begin position="1"/>
        <end position="21"/>
    </location>
</feature>
<organism evidence="5 6">
    <name type="scientific">Legionella hackeliae</name>
    <dbReference type="NCBI Taxonomy" id="449"/>
    <lineage>
        <taxon>Bacteria</taxon>
        <taxon>Pseudomonadati</taxon>
        <taxon>Pseudomonadota</taxon>
        <taxon>Gammaproteobacteria</taxon>
        <taxon>Legionellales</taxon>
        <taxon>Legionellaceae</taxon>
        <taxon>Legionella</taxon>
    </lineage>
</organism>
<evidence type="ECO:0000313" key="5">
    <source>
        <dbReference type="EMBL" id="CEK12058.1"/>
    </source>
</evidence>
<dbReference type="AlphaFoldDB" id="A0A0A8UTK6"/>
<name>A0A0A8UTK6_LEGHA</name>
<dbReference type="HOGENOM" id="CLU_1041288_0_0_6"/>
<reference evidence="6" key="1">
    <citation type="submission" date="2014-09" db="EMBL/GenBank/DDBJ databases">
        <authorList>
            <person name="Gomez-Valero L."/>
        </authorList>
    </citation>
    <scope>NUCLEOTIDE SEQUENCE [LARGE SCALE GENOMIC DNA]</scope>
    <source>
        <strain evidence="6">ATCC35250</strain>
    </source>
</reference>
<evidence type="ECO:0000313" key="6">
    <source>
        <dbReference type="Proteomes" id="UP000032803"/>
    </source>
</evidence>
<keyword evidence="2" id="KW-0067">ATP-binding</keyword>
<keyword evidence="1" id="KW-0547">Nucleotide-binding</keyword>
<keyword evidence="6" id="KW-1185">Reference proteome</keyword>
<evidence type="ECO:0000256" key="2">
    <source>
        <dbReference type="ARBA" id="ARBA00022840"/>
    </source>
</evidence>
<evidence type="ECO:0000256" key="3">
    <source>
        <dbReference type="SAM" id="SignalP"/>
    </source>
</evidence>
<dbReference type="InterPro" id="IPR027417">
    <property type="entry name" value="P-loop_NTPase"/>
</dbReference>
<dbReference type="SUPFAM" id="SSF52540">
    <property type="entry name" value="P-loop containing nucleoside triphosphate hydrolases"/>
    <property type="match status" value="1"/>
</dbReference>
<dbReference type="InterPro" id="IPR010488">
    <property type="entry name" value="Zeta_toxin_domain"/>
</dbReference>
<evidence type="ECO:0000256" key="1">
    <source>
        <dbReference type="ARBA" id="ARBA00022741"/>
    </source>
</evidence>
<dbReference type="GO" id="GO:0005524">
    <property type="term" value="F:ATP binding"/>
    <property type="evidence" value="ECO:0007669"/>
    <property type="project" value="UniProtKB-KW"/>
</dbReference>
<proteinExistence type="predicted"/>
<dbReference type="Pfam" id="PF06414">
    <property type="entry name" value="Zeta_toxin"/>
    <property type="match status" value="1"/>
</dbReference>
<gene>
    <name evidence="5" type="ORF">LHA_3070</name>
</gene>
<dbReference type="EMBL" id="LN681225">
    <property type="protein sequence ID" value="CEK12058.1"/>
    <property type="molecule type" value="Genomic_DNA"/>
</dbReference>
<dbReference type="PATRIC" id="fig|449.7.peg.1603"/>
<evidence type="ECO:0000259" key="4">
    <source>
        <dbReference type="Pfam" id="PF06414"/>
    </source>
</evidence>
<feature type="domain" description="Zeta toxin" evidence="4">
    <location>
        <begin position="79"/>
        <end position="243"/>
    </location>
</feature>
<dbReference type="Proteomes" id="UP000032803">
    <property type="component" value="Chromosome I"/>
</dbReference>
<sequence>MKNAKSSFIVLLALWVNLATGAELCPPLDKQGRLRIDPQAMTLLEACIDKAPSTKSLHFNDKSQSYSTSRQQLHHQIIDKLLQNKPCRVDKPIALLTGGYPGAGKTSYLNKKIPRIKQHFIIIDADDIRAQLPEYKGWNAFNTQAEVKDIVTQVLDSLGRPCVYNVIYDASMSDPQFYMEFINQLKDKGYKVYIIYLQIPFDIAIQRANLRYLETGRYVSSDFLNHVRKEGLNTFNTIKNEVDGYMVVDGLTTKVIKEGGDKIPKNL</sequence>
<keyword evidence="3" id="KW-0732">Signal</keyword>
<protein>
    <recommendedName>
        <fullName evidence="4">Zeta toxin domain-containing protein</fullName>
    </recommendedName>
</protein>
<dbReference type="RefSeq" id="WP_045107139.1">
    <property type="nucleotide sequence ID" value="NZ_LN681225.1"/>
</dbReference>
<dbReference type="OrthoDB" id="9805698at2"/>
<dbReference type="KEGG" id="lha:LHA_3070"/>
<dbReference type="GO" id="GO:0016301">
    <property type="term" value="F:kinase activity"/>
    <property type="evidence" value="ECO:0007669"/>
    <property type="project" value="InterPro"/>
</dbReference>
<dbReference type="Gene3D" id="3.40.50.300">
    <property type="entry name" value="P-loop containing nucleotide triphosphate hydrolases"/>
    <property type="match status" value="1"/>
</dbReference>
<feature type="chain" id="PRO_5009754325" description="Zeta toxin domain-containing protein" evidence="3">
    <location>
        <begin position="22"/>
        <end position="267"/>
    </location>
</feature>
<dbReference type="STRING" id="449.LHA_3070"/>
<accession>A0A0A8UTK6</accession>